<evidence type="ECO:0000313" key="2">
    <source>
        <dbReference type="EMBL" id="KHE41700.1"/>
    </source>
</evidence>
<evidence type="ECO:0000256" key="1">
    <source>
        <dbReference type="SAM" id="SignalP"/>
    </source>
</evidence>
<protein>
    <recommendedName>
        <fullName evidence="4">Outer membrane protein beta-barrel domain-containing protein</fullName>
    </recommendedName>
</protein>
<evidence type="ECO:0008006" key="4">
    <source>
        <dbReference type="Google" id="ProtNLM"/>
    </source>
</evidence>
<feature type="signal peptide" evidence="1">
    <location>
        <begin position="1"/>
        <end position="20"/>
    </location>
</feature>
<proteinExistence type="predicted"/>
<organism evidence="2 3">
    <name type="scientific">Alistipes inops</name>
    <dbReference type="NCBI Taxonomy" id="1501391"/>
    <lineage>
        <taxon>Bacteria</taxon>
        <taxon>Pseudomonadati</taxon>
        <taxon>Bacteroidota</taxon>
        <taxon>Bacteroidia</taxon>
        <taxon>Bacteroidales</taxon>
        <taxon>Rikenellaceae</taxon>
        <taxon>Alistipes</taxon>
    </lineage>
</organism>
<keyword evidence="1" id="KW-0732">Signal</keyword>
<reference evidence="2 3" key="1">
    <citation type="submission" date="2014-09" db="EMBL/GenBank/DDBJ databases">
        <title>Alistipes sp. 627, sp. nov., a novel member of the family Rikenellaceae isolated from human faeces.</title>
        <authorList>
            <person name="Shkoporov A.N."/>
            <person name="Chaplin A.V."/>
            <person name="Motuzova O.V."/>
            <person name="Kafarskaia L.I."/>
            <person name="Khokhlova E.V."/>
            <person name="Efimov B.A."/>
        </authorList>
    </citation>
    <scope>NUCLEOTIDE SEQUENCE [LARGE SCALE GENOMIC DNA]</scope>
    <source>
        <strain evidence="2 3">627</strain>
    </source>
</reference>
<accession>A0ABR4YHP7</accession>
<keyword evidence="3" id="KW-1185">Reference proteome</keyword>
<sequence length="148" mass="15980">MKKIILFTACALLCAGTALSQNYKHAIGLRAGGSNAALTYKQHLNAGNAFEVMAWFGFYEASSFSAAGLYEWTQPVINNDFNLYYGVGGHLGAAANKFAIGIDAIVGLEYKIPNAPIAFSLDYKPSVNFMNLNAYGLFDLALGIKFTF</sequence>
<comment type="caution">
    <text evidence="2">The sequence shown here is derived from an EMBL/GenBank/DDBJ whole genome shotgun (WGS) entry which is preliminary data.</text>
</comment>
<name>A0ABR4YHP7_9BACT</name>
<dbReference type="RefSeq" id="WP_022063830.1">
    <property type="nucleotide sequence ID" value="NZ_JRGF01000009.1"/>
</dbReference>
<dbReference type="Proteomes" id="UP000030889">
    <property type="component" value="Unassembled WGS sequence"/>
</dbReference>
<feature type="chain" id="PRO_5045202425" description="Outer membrane protein beta-barrel domain-containing protein" evidence="1">
    <location>
        <begin position="21"/>
        <end position="148"/>
    </location>
</feature>
<evidence type="ECO:0000313" key="3">
    <source>
        <dbReference type="Proteomes" id="UP000030889"/>
    </source>
</evidence>
<gene>
    <name evidence="2" type="ORF">LG35_08090</name>
</gene>
<dbReference type="EMBL" id="JRGF01000009">
    <property type="protein sequence ID" value="KHE41700.1"/>
    <property type="molecule type" value="Genomic_DNA"/>
</dbReference>